<dbReference type="AlphaFoldDB" id="A0AB34ICF3"/>
<feature type="compositionally biased region" description="Acidic residues" evidence="1">
    <location>
        <begin position="238"/>
        <end position="252"/>
    </location>
</feature>
<dbReference type="EMBL" id="JBGBPQ010000032">
    <property type="protein sequence ID" value="KAL1495594.1"/>
    <property type="molecule type" value="Genomic_DNA"/>
</dbReference>
<feature type="region of interest" description="Disordered" evidence="1">
    <location>
        <begin position="235"/>
        <end position="379"/>
    </location>
</feature>
<accession>A0AB34ICF3</accession>
<feature type="domain" description="Peroxisome membrane anchor protein Pex14p N-terminal" evidence="2">
    <location>
        <begin position="3"/>
        <end position="42"/>
    </location>
</feature>
<dbReference type="InterPro" id="IPR006785">
    <property type="entry name" value="Pex14_N"/>
</dbReference>
<comment type="caution">
    <text evidence="3">The sequence shown here is derived from an EMBL/GenBank/DDBJ whole genome shotgun (WGS) entry which is preliminary data.</text>
</comment>
<feature type="compositionally biased region" description="Basic and acidic residues" evidence="1">
    <location>
        <begin position="299"/>
        <end position="327"/>
    </location>
</feature>
<feature type="compositionally biased region" description="Basic and acidic residues" evidence="1">
    <location>
        <begin position="364"/>
        <end position="379"/>
    </location>
</feature>
<dbReference type="Pfam" id="PF04695">
    <property type="entry name" value="Pex14_N"/>
    <property type="match status" value="1"/>
</dbReference>
<dbReference type="Proteomes" id="UP001515480">
    <property type="component" value="Unassembled WGS sequence"/>
</dbReference>
<name>A0AB34ICF3_PRYPA</name>
<feature type="compositionally biased region" description="Basic and acidic residues" evidence="1">
    <location>
        <begin position="253"/>
        <end position="279"/>
    </location>
</feature>
<dbReference type="InterPro" id="IPR036388">
    <property type="entry name" value="WH-like_DNA-bd_sf"/>
</dbReference>
<keyword evidence="4" id="KW-1185">Reference proteome</keyword>
<reference evidence="3 4" key="1">
    <citation type="journal article" date="2024" name="Science">
        <title>Giant polyketide synthase enzymes in the biosynthesis of giant marine polyether toxins.</title>
        <authorList>
            <person name="Fallon T.R."/>
            <person name="Shende V.V."/>
            <person name="Wierzbicki I.H."/>
            <person name="Pendleton A.L."/>
            <person name="Watervoot N.F."/>
            <person name="Auber R.P."/>
            <person name="Gonzalez D.J."/>
            <person name="Wisecaver J.H."/>
            <person name="Moore B.S."/>
        </authorList>
    </citation>
    <scope>NUCLEOTIDE SEQUENCE [LARGE SCALE GENOMIC DNA]</scope>
    <source>
        <strain evidence="3 4">12B1</strain>
    </source>
</reference>
<proteinExistence type="predicted"/>
<evidence type="ECO:0000313" key="3">
    <source>
        <dbReference type="EMBL" id="KAL1495594.1"/>
    </source>
</evidence>
<evidence type="ECO:0000259" key="2">
    <source>
        <dbReference type="Pfam" id="PF04695"/>
    </source>
</evidence>
<evidence type="ECO:0000313" key="4">
    <source>
        <dbReference type="Proteomes" id="UP001515480"/>
    </source>
</evidence>
<dbReference type="Gene3D" id="1.10.10.10">
    <property type="entry name" value="Winged helix-like DNA-binding domain superfamily/Winged helix DNA-binding domain"/>
    <property type="match status" value="1"/>
</dbReference>
<protein>
    <recommendedName>
        <fullName evidence="2">Peroxisome membrane anchor protein Pex14p N-terminal domain-containing protein</fullName>
    </recommendedName>
</protein>
<feature type="region of interest" description="Disordered" evidence="1">
    <location>
        <begin position="430"/>
        <end position="468"/>
    </location>
</feature>
<gene>
    <name evidence="3" type="ORF">AB1Y20_016954</name>
</gene>
<evidence type="ECO:0000256" key="1">
    <source>
        <dbReference type="SAM" id="MobiDB-lite"/>
    </source>
</evidence>
<organism evidence="3 4">
    <name type="scientific">Prymnesium parvum</name>
    <name type="common">Toxic golden alga</name>
    <dbReference type="NCBI Taxonomy" id="97485"/>
    <lineage>
        <taxon>Eukaryota</taxon>
        <taxon>Haptista</taxon>
        <taxon>Haptophyta</taxon>
        <taxon>Prymnesiophyceae</taxon>
        <taxon>Prymnesiales</taxon>
        <taxon>Prymnesiaceae</taxon>
        <taxon>Prymnesium</taxon>
    </lineage>
</organism>
<sequence length="468" mass="49357">MEVSQAVSFLRHPKTQQTPLAERLRFLRAKGLTEETIAEALRQTDLAPPPAAASRWWPLALGGAALAGGAAFALRAAPPFPSPALPAAPPPAPRGEEAGATREAQLRELAELSALAMERQTRLEAEVRAQAAAAARGAAAAAAQQEVLAEVVGALGAVRREQEAAREAEEALVGRLRRAVAEEVERAVKAAWGARGGGEEEEERLWREGVEVEEGGRGERAAEGLVEVVEVAARQEVEQEETAEETAEEVPEDGARREKGDGERREEAGGDGERQKAAGEGEEAETRLAAAVEEVGQAWKEKEEADKARLSGREAEASDGRHDKESEAATLSAKQEGERSTSVGTGGGARLPAAEGEGAASMARRKEERGQLARISGRGEVEALAADDELWAAVREEWATPPPPRRAKPKGAAGLAEVVAMVEAGQEALLPHTARVDDSPVGGGGSGRRGGKRPAKPWERKYATPTEA</sequence>